<feature type="region of interest" description="Disordered" evidence="1">
    <location>
        <begin position="48"/>
        <end position="75"/>
    </location>
</feature>
<proteinExistence type="predicted"/>
<accession>A0ABW5FX29</accession>
<gene>
    <name evidence="2" type="ORF">ACFSXZ_25020</name>
</gene>
<evidence type="ECO:0000313" key="2">
    <source>
        <dbReference type="EMBL" id="MFD2419595.1"/>
    </source>
</evidence>
<dbReference type="Proteomes" id="UP001597417">
    <property type="component" value="Unassembled WGS sequence"/>
</dbReference>
<sequence>MIRQRWLQWINRTAKDRVRLRRAMRVLDLCDHPPAEGRVIRADEFGPLNLMPRKGKRGGRSGTRSDTAKPCADAGPASACISWWTTTDPTEPKMAARASYPRAAEVPGPPLLVGEGIGPSPLR</sequence>
<evidence type="ECO:0000256" key="1">
    <source>
        <dbReference type="SAM" id="MobiDB-lite"/>
    </source>
</evidence>
<dbReference type="RefSeq" id="WP_378267622.1">
    <property type="nucleotide sequence ID" value="NZ_JBHUKR010000012.1"/>
</dbReference>
<comment type="caution">
    <text evidence="2">The sequence shown here is derived from an EMBL/GenBank/DDBJ whole genome shotgun (WGS) entry which is preliminary data.</text>
</comment>
<feature type="region of interest" description="Disordered" evidence="1">
    <location>
        <begin position="94"/>
        <end position="123"/>
    </location>
</feature>
<protein>
    <submittedName>
        <fullName evidence="2">Uncharacterized protein</fullName>
    </submittedName>
</protein>
<organism evidence="2 3">
    <name type="scientific">Amycolatopsis pigmentata</name>
    <dbReference type="NCBI Taxonomy" id="450801"/>
    <lineage>
        <taxon>Bacteria</taxon>
        <taxon>Bacillati</taxon>
        <taxon>Actinomycetota</taxon>
        <taxon>Actinomycetes</taxon>
        <taxon>Pseudonocardiales</taxon>
        <taxon>Pseudonocardiaceae</taxon>
        <taxon>Amycolatopsis</taxon>
    </lineage>
</organism>
<name>A0ABW5FX29_9PSEU</name>
<dbReference type="EMBL" id="JBHUKR010000012">
    <property type="protein sequence ID" value="MFD2419595.1"/>
    <property type="molecule type" value="Genomic_DNA"/>
</dbReference>
<evidence type="ECO:0000313" key="3">
    <source>
        <dbReference type="Proteomes" id="UP001597417"/>
    </source>
</evidence>
<keyword evidence="3" id="KW-1185">Reference proteome</keyword>
<reference evidence="3" key="1">
    <citation type="journal article" date="2019" name="Int. J. Syst. Evol. Microbiol.">
        <title>The Global Catalogue of Microorganisms (GCM) 10K type strain sequencing project: providing services to taxonomists for standard genome sequencing and annotation.</title>
        <authorList>
            <consortium name="The Broad Institute Genomics Platform"/>
            <consortium name="The Broad Institute Genome Sequencing Center for Infectious Disease"/>
            <person name="Wu L."/>
            <person name="Ma J."/>
        </authorList>
    </citation>
    <scope>NUCLEOTIDE SEQUENCE [LARGE SCALE GENOMIC DNA]</scope>
    <source>
        <strain evidence="3">CGMCC 4.7645</strain>
    </source>
</reference>